<organism evidence="2">
    <name type="scientific">bioreactor metagenome</name>
    <dbReference type="NCBI Taxonomy" id="1076179"/>
    <lineage>
        <taxon>unclassified sequences</taxon>
        <taxon>metagenomes</taxon>
        <taxon>ecological metagenomes</taxon>
    </lineage>
</organism>
<proteinExistence type="predicted"/>
<dbReference type="EMBL" id="VSSQ01002196">
    <property type="protein sequence ID" value="MPM13929.1"/>
    <property type="molecule type" value="Genomic_DNA"/>
</dbReference>
<evidence type="ECO:0000259" key="1">
    <source>
        <dbReference type="Pfam" id="PF14192"/>
    </source>
</evidence>
<gene>
    <name evidence="2" type="ORF">SDC9_60289</name>
</gene>
<protein>
    <recommendedName>
        <fullName evidence="1">DUF4314 domain-containing protein</fullName>
    </recommendedName>
</protein>
<feature type="domain" description="DUF4314" evidence="1">
    <location>
        <begin position="5"/>
        <end position="73"/>
    </location>
</feature>
<dbReference type="AlphaFoldDB" id="A0A644XCV3"/>
<sequence length="77" mass="8902">MLTIHPEILKQLKEYYTAGTRVMLIRMSDPYTNLRNGDRGTVTMVDDIGMIHVKWDRGSTLDVVFGEDECRRIEGNE</sequence>
<accession>A0A644XCV3</accession>
<evidence type="ECO:0000313" key="2">
    <source>
        <dbReference type="EMBL" id="MPM13929.1"/>
    </source>
</evidence>
<reference evidence="2" key="1">
    <citation type="submission" date="2019-08" db="EMBL/GenBank/DDBJ databases">
        <authorList>
            <person name="Kucharzyk K."/>
            <person name="Murdoch R.W."/>
            <person name="Higgins S."/>
            <person name="Loffler F."/>
        </authorList>
    </citation>
    <scope>NUCLEOTIDE SEQUENCE</scope>
</reference>
<dbReference type="InterPro" id="IPR025463">
    <property type="entry name" value="DUF4314"/>
</dbReference>
<comment type="caution">
    <text evidence="2">The sequence shown here is derived from an EMBL/GenBank/DDBJ whole genome shotgun (WGS) entry which is preliminary data.</text>
</comment>
<name>A0A644XCV3_9ZZZZ</name>
<dbReference type="Pfam" id="PF14192">
    <property type="entry name" value="DUF4314"/>
    <property type="match status" value="1"/>
</dbReference>